<comment type="subcellular location">
    <subcellularLocation>
        <location evidence="1">Cell membrane</location>
        <topology evidence="1">Multi-pass membrane protein</topology>
    </subcellularLocation>
</comment>
<evidence type="ECO:0000256" key="5">
    <source>
        <dbReference type="ARBA" id="ARBA00022692"/>
    </source>
</evidence>
<keyword evidence="5 9" id="KW-0812">Transmembrane</keyword>
<evidence type="ECO:0000256" key="4">
    <source>
        <dbReference type="ARBA" id="ARBA00022679"/>
    </source>
</evidence>
<dbReference type="InterPro" id="IPR036526">
    <property type="entry name" value="C-N_Hydrolase_sf"/>
</dbReference>
<feature type="transmembrane region" description="Helical" evidence="9">
    <location>
        <begin position="33"/>
        <end position="50"/>
    </location>
</feature>
<keyword evidence="8" id="KW-0012">Acyltransferase</keyword>
<evidence type="ECO:0000256" key="7">
    <source>
        <dbReference type="ARBA" id="ARBA00023136"/>
    </source>
</evidence>
<dbReference type="EMBL" id="CP001699">
    <property type="protein sequence ID" value="ACU59974.1"/>
    <property type="molecule type" value="Genomic_DNA"/>
</dbReference>
<dbReference type="PANTHER" id="PTHR38686">
    <property type="entry name" value="APOLIPOPROTEIN N-ACYLTRANSFERASE"/>
    <property type="match status" value="1"/>
</dbReference>
<keyword evidence="6 9" id="KW-1133">Transmembrane helix</keyword>
<dbReference type="PROSITE" id="PS50263">
    <property type="entry name" value="CN_HYDROLASE"/>
    <property type="match status" value="1"/>
</dbReference>
<feature type="transmembrane region" description="Helical" evidence="9">
    <location>
        <begin position="150"/>
        <end position="180"/>
    </location>
</feature>
<evidence type="ECO:0000256" key="8">
    <source>
        <dbReference type="ARBA" id="ARBA00023315"/>
    </source>
</evidence>
<feature type="transmembrane region" description="Helical" evidence="9">
    <location>
        <begin position="82"/>
        <end position="101"/>
    </location>
</feature>
<dbReference type="RefSeq" id="WP_012790150.1">
    <property type="nucleotide sequence ID" value="NC_013132.1"/>
</dbReference>
<evidence type="ECO:0000256" key="6">
    <source>
        <dbReference type="ARBA" id="ARBA00022989"/>
    </source>
</evidence>
<feature type="transmembrane region" description="Helical" evidence="9">
    <location>
        <begin position="458"/>
        <end position="480"/>
    </location>
</feature>
<dbReference type="GO" id="GO:0016410">
    <property type="term" value="F:N-acyltransferase activity"/>
    <property type="evidence" value="ECO:0007669"/>
    <property type="project" value="InterPro"/>
</dbReference>
<dbReference type="GO" id="GO:0005886">
    <property type="term" value="C:plasma membrane"/>
    <property type="evidence" value="ECO:0007669"/>
    <property type="project" value="UniProtKB-SubCell"/>
</dbReference>
<evidence type="ECO:0000259" key="10">
    <source>
        <dbReference type="PROSITE" id="PS50263"/>
    </source>
</evidence>
<keyword evidence="3" id="KW-1003">Cell membrane</keyword>
<dbReference type="AlphaFoldDB" id="A0A979GT82"/>
<dbReference type="InterPro" id="IPR003010">
    <property type="entry name" value="C-N_Hydrolase"/>
</dbReference>
<protein>
    <submittedName>
        <fullName evidence="11">Nitrilase/cyanide hydratase and apolipoprotein N-acyltransferase</fullName>
    </submittedName>
</protein>
<reference evidence="11 12" key="2">
    <citation type="journal article" date="2010" name="Stand. Genomic Sci.">
        <title>Complete genome sequence of Chitinophaga pinensis type strain (UQM 2034).</title>
        <authorList>
            <person name="Glavina Del Rio T."/>
            <person name="Abt B."/>
            <person name="Spring S."/>
            <person name="Lapidus A."/>
            <person name="Nolan M."/>
            <person name="Tice H."/>
            <person name="Copeland A."/>
            <person name="Cheng J.F."/>
            <person name="Chen F."/>
            <person name="Bruce D."/>
            <person name="Goodwin L."/>
            <person name="Pitluck S."/>
            <person name="Ivanova N."/>
            <person name="Mavromatis K."/>
            <person name="Mikhailova N."/>
            <person name="Pati A."/>
            <person name="Chen A."/>
            <person name="Palaniappan K."/>
            <person name="Land M."/>
            <person name="Hauser L."/>
            <person name="Chang Y.J."/>
            <person name="Jeffries C.D."/>
            <person name="Chain P."/>
            <person name="Saunders E."/>
            <person name="Detter J.C."/>
            <person name="Brettin T."/>
            <person name="Rohde M."/>
            <person name="Goker M."/>
            <person name="Bristow J."/>
            <person name="Eisen J.A."/>
            <person name="Markowitz V."/>
            <person name="Hugenholtz P."/>
            <person name="Kyrpides N.C."/>
            <person name="Klenk H.P."/>
            <person name="Lucas S."/>
        </authorList>
    </citation>
    <scope>NUCLEOTIDE SEQUENCE [LARGE SCALE GENOMIC DNA]</scope>
    <source>
        <strain evidence="12">ATCC 43595 / DSM 2588 / LMG 13176 / NBRC 15968 / NCIMB 11800 / UQM 2034</strain>
    </source>
</reference>
<comment type="similarity">
    <text evidence="2">Belongs to the CN hydrolase family. Apolipoprotein N-acyltransferase subfamily.</text>
</comment>
<feature type="transmembrane region" description="Helical" evidence="9">
    <location>
        <begin position="57"/>
        <end position="76"/>
    </location>
</feature>
<dbReference type="Pfam" id="PF00795">
    <property type="entry name" value="CN_hydrolase"/>
    <property type="match status" value="1"/>
</dbReference>
<proteinExistence type="inferred from homology"/>
<feature type="domain" description="CN hydrolase" evidence="10">
    <location>
        <begin position="218"/>
        <end position="450"/>
    </location>
</feature>
<gene>
    <name evidence="11" type="ordered locus">Cpin_2486</name>
</gene>
<dbReference type="Pfam" id="PF20154">
    <property type="entry name" value="LNT_N"/>
    <property type="match status" value="1"/>
</dbReference>
<organism evidence="11 12">
    <name type="scientific">Chitinophaga pinensis (strain ATCC 43595 / DSM 2588 / LMG 13176 / NBRC 15968 / NCIMB 11800 / UQM 2034)</name>
    <dbReference type="NCBI Taxonomy" id="485918"/>
    <lineage>
        <taxon>Bacteria</taxon>
        <taxon>Pseudomonadati</taxon>
        <taxon>Bacteroidota</taxon>
        <taxon>Chitinophagia</taxon>
        <taxon>Chitinophagales</taxon>
        <taxon>Chitinophagaceae</taxon>
        <taxon>Chitinophaga</taxon>
    </lineage>
</organism>
<evidence type="ECO:0000256" key="3">
    <source>
        <dbReference type="ARBA" id="ARBA00022475"/>
    </source>
</evidence>
<evidence type="ECO:0000256" key="1">
    <source>
        <dbReference type="ARBA" id="ARBA00004651"/>
    </source>
</evidence>
<feature type="transmembrane region" description="Helical" evidence="9">
    <location>
        <begin position="187"/>
        <end position="207"/>
    </location>
</feature>
<keyword evidence="7 9" id="KW-0472">Membrane</keyword>
<sequence length="485" mass="53428">MSATAFTSRFSVFLSILLSGVCFYVGNGLTGDYWYLVWIAPIPIISLSLVHNRKVAFGAAFLAYAIGRLSWLTYLIRVATLVPALTMLLITALIFAGIIILSRSTAMRSKAWYAVFAFPLYFTAFEYLLFRFSADGTAASIAYSQMNFLPIIQVAAIGGILAITFIITLIPSYIAFAYYYAKNKTALLYLSVVCLPLVIGTLAFGYLRPAHTAAAGTIKIGMATIPEGLHNTSGEPDAAKDSIATALYLYQIDSLAQQGVQVVLLPERVLSIDKHSEKEMMQQIQAAAARNHIYLITGYTNLREDIAYNSALVVDNKGHLLSDYNKRHLVTGFEQQFTPGKTLGMFQLEKVPAAVAICKDLDFQAYIREYGKQAPRVLFVPAWDFIVDDWLHCRMALLRSVENGIPQVRAARTGLLTINDCYGSVSSEFSSAHRQSAALVGVVSLHTVDTFYTRYGDWLGIVSLIAAGLLILLTYTISLFRLQTA</sequence>
<keyword evidence="4" id="KW-0808">Transferase</keyword>
<dbReference type="InterPro" id="IPR004563">
    <property type="entry name" value="Apolipo_AcylTrfase"/>
</dbReference>
<dbReference type="Proteomes" id="UP000002215">
    <property type="component" value="Chromosome"/>
</dbReference>
<dbReference type="InterPro" id="IPR045378">
    <property type="entry name" value="LNT_N"/>
</dbReference>
<accession>A0A979GT82</accession>
<evidence type="ECO:0000313" key="12">
    <source>
        <dbReference type="Proteomes" id="UP000002215"/>
    </source>
</evidence>
<dbReference type="PANTHER" id="PTHR38686:SF1">
    <property type="entry name" value="APOLIPOPROTEIN N-ACYLTRANSFERASE"/>
    <property type="match status" value="1"/>
</dbReference>
<evidence type="ECO:0000313" key="11">
    <source>
        <dbReference type="EMBL" id="ACU59974.1"/>
    </source>
</evidence>
<name>A0A979GT82_CHIPD</name>
<evidence type="ECO:0000256" key="2">
    <source>
        <dbReference type="ARBA" id="ARBA00010065"/>
    </source>
</evidence>
<reference evidence="12" key="1">
    <citation type="submission" date="2009-08" db="EMBL/GenBank/DDBJ databases">
        <title>The complete genome of Chitinophaga pinensis DSM 2588.</title>
        <authorList>
            <consortium name="US DOE Joint Genome Institute (JGI-PGF)"/>
            <person name="Lucas S."/>
            <person name="Copeland A."/>
            <person name="Lapidus A."/>
            <person name="Glavina del Rio T."/>
            <person name="Dalin E."/>
            <person name="Tice H."/>
            <person name="Bruce D."/>
            <person name="Goodwin L."/>
            <person name="Pitluck S."/>
            <person name="Kyrpides N."/>
            <person name="Mavromatis K."/>
            <person name="Ivanova N."/>
            <person name="Mikhailova N."/>
            <person name="Sims D."/>
            <person name="Meinche L."/>
            <person name="Brettin T."/>
            <person name="Detter J.C."/>
            <person name="Han C."/>
            <person name="Larimer F."/>
            <person name="Land M."/>
            <person name="Hauser L."/>
            <person name="Markowitz V."/>
            <person name="Cheng J.-F."/>
            <person name="Hugenholtz P."/>
            <person name="Woyke T."/>
            <person name="Wu D."/>
            <person name="Spring S."/>
            <person name="Klenk H.-P."/>
            <person name="Eisen J.A."/>
        </authorList>
    </citation>
    <scope>NUCLEOTIDE SEQUENCE [LARGE SCALE GENOMIC DNA]</scope>
    <source>
        <strain evidence="12">ATCC 43595 / DSM 2588 / LMG 13176 / NBRC 15968 / NCIMB 11800 / UQM 2034</strain>
    </source>
</reference>
<dbReference type="GO" id="GO:0042158">
    <property type="term" value="P:lipoprotein biosynthetic process"/>
    <property type="evidence" value="ECO:0007669"/>
    <property type="project" value="InterPro"/>
</dbReference>
<feature type="transmembrane region" description="Helical" evidence="9">
    <location>
        <begin position="113"/>
        <end position="130"/>
    </location>
</feature>
<evidence type="ECO:0000256" key="9">
    <source>
        <dbReference type="SAM" id="Phobius"/>
    </source>
</evidence>
<dbReference type="SUPFAM" id="SSF56317">
    <property type="entry name" value="Carbon-nitrogen hydrolase"/>
    <property type="match status" value="1"/>
</dbReference>
<dbReference type="Gene3D" id="3.60.110.10">
    <property type="entry name" value="Carbon-nitrogen hydrolase"/>
    <property type="match status" value="1"/>
</dbReference>
<dbReference type="KEGG" id="cpi:Cpin_2486"/>